<gene>
    <name evidence="2" type="ORF">g.42289</name>
</gene>
<evidence type="ECO:0000313" key="2">
    <source>
        <dbReference type="EMBL" id="JAS46596.1"/>
    </source>
</evidence>
<feature type="compositionally biased region" description="Polar residues" evidence="1">
    <location>
        <begin position="184"/>
        <end position="213"/>
    </location>
</feature>
<reference evidence="2" key="1">
    <citation type="submission" date="2015-11" db="EMBL/GenBank/DDBJ databases">
        <title>De novo transcriptome assembly of four potential Pierce s Disease insect vectors from Arizona vineyards.</title>
        <authorList>
            <person name="Tassone E.E."/>
        </authorList>
    </citation>
    <scope>NUCLEOTIDE SEQUENCE</scope>
</reference>
<organism evidence="2">
    <name type="scientific">Cuerna arida</name>
    <dbReference type="NCBI Taxonomy" id="1464854"/>
    <lineage>
        <taxon>Eukaryota</taxon>
        <taxon>Metazoa</taxon>
        <taxon>Ecdysozoa</taxon>
        <taxon>Arthropoda</taxon>
        <taxon>Hexapoda</taxon>
        <taxon>Insecta</taxon>
        <taxon>Pterygota</taxon>
        <taxon>Neoptera</taxon>
        <taxon>Paraneoptera</taxon>
        <taxon>Hemiptera</taxon>
        <taxon>Auchenorrhyncha</taxon>
        <taxon>Membracoidea</taxon>
        <taxon>Cicadellidae</taxon>
        <taxon>Cicadellinae</taxon>
        <taxon>Proconiini</taxon>
        <taxon>Cuerna</taxon>
    </lineage>
</organism>
<proteinExistence type="predicted"/>
<sequence>KMLTNPGVKPSLSHTKIATVERQKTFMTKPSKRLKKILKKNPSFKVKKSKTYLVLRKSSITNSHRDNRPLVGIVQSKTQETGNMMQINTLKENDVKKSVEVDRIRKRVSVIIKKDRKINSDLSQRNVTNNINNDLVQDKTNENKIQIPLSKKLSKVSLHKSNSNKNLKSLVTSNINGSGKKVNISHTNNNPVQTNKNKTANVLPSSKLNSTHHNTFKKSPAAK</sequence>
<feature type="region of interest" description="Disordered" evidence="1">
    <location>
        <begin position="156"/>
        <end position="223"/>
    </location>
</feature>
<evidence type="ECO:0000256" key="1">
    <source>
        <dbReference type="SAM" id="MobiDB-lite"/>
    </source>
</evidence>
<feature type="compositionally biased region" description="Low complexity" evidence="1">
    <location>
        <begin position="159"/>
        <end position="170"/>
    </location>
</feature>
<dbReference type="EMBL" id="GECZ01023173">
    <property type="protein sequence ID" value="JAS46596.1"/>
    <property type="molecule type" value="Transcribed_RNA"/>
</dbReference>
<protein>
    <submittedName>
        <fullName evidence="2">Uncharacterized protein</fullName>
    </submittedName>
</protein>
<dbReference type="AlphaFoldDB" id="A0A1B6F8S4"/>
<name>A0A1B6F8S4_9HEMI</name>
<feature type="non-terminal residue" evidence="2">
    <location>
        <position position="1"/>
    </location>
</feature>
<accession>A0A1B6F8S4</accession>